<evidence type="ECO:0000259" key="6">
    <source>
        <dbReference type="SMART" id="SM00732"/>
    </source>
</evidence>
<dbReference type="KEGG" id="lfc:LFE_1506"/>
<comment type="similarity">
    <text evidence="5">Belongs to the YqgF HJR family.</text>
</comment>
<dbReference type="SMART" id="SM00732">
    <property type="entry name" value="YqgFc"/>
    <property type="match status" value="1"/>
</dbReference>
<comment type="subcellular location">
    <subcellularLocation>
        <location evidence="5">Cytoplasm</location>
    </subcellularLocation>
</comment>
<dbReference type="GO" id="GO:0005829">
    <property type="term" value="C:cytosol"/>
    <property type="evidence" value="ECO:0007669"/>
    <property type="project" value="TreeGrafter"/>
</dbReference>
<dbReference type="InterPro" id="IPR037027">
    <property type="entry name" value="YqgF/RNaseH-like_dom_sf"/>
</dbReference>
<protein>
    <recommendedName>
        <fullName evidence="5">Putative pre-16S rRNA nuclease</fullName>
        <ecNumber evidence="5">3.1.-.-</ecNumber>
    </recommendedName>
</protein>
<keyword evidence="2 5" id="KW-0690">Ribosome biogenesis</keyword>
<dbReference type="HAMAP" id="MF_00651">
    <property type="entry name" value="Nuclease_YqgF"/>
    <property type="match status" value="1"/>
</dbReference>
<dbReference type="PATRIC" id="fig|1162668.3.peg.1783"/>
<dbReference type="Gene3D" id="3.30.420.140">
    <property type="entry name" value="YqgF/RNase H-like domain"/>
    <property type="match status" value="1"/>
</dbReference>
<evidence type="ECO:0000313" key="8">
    <source>
        <dbReference type="Proteomes" id="UP000007382"/>
    </source>
</evidence>
<dbReference type="GO" id="GO:0016788">
    <property type="term" value="F:hydrolase activity, acting on ester bonds"/>
    <property type="evidence" value="ECO:0007669"/>
    <property type="project" value="UniProtKB-UniRule"/>
</dbReference>
<dbReference type="GO" id="GO:0004518">
    <property type="term" value="F:nuclease activity"/>
    <property type="evidence" value="ECO:0007669"/>
    <property type="project" value="UniProtKB-KW"/>
</dbReference>
<reference evidence="8" key="2">
    <citation type="submission" date="2012-03" db="EMBL/GenBank/DDBJ databases">
        <title>The complete genome sequence of the pioneer microbe on fresh volcanic deposit, Leptospirillum ferrooxidans strain C2-3.</title>
        <authorList>
            <person name="Fujimura R."/>
            <person name="Sato Y."/>
            <person name="Nishizawa T."/>
            <person name="Nanba K."/>
            <person name="Oshima K."/>
            <person name="Hattori M."/>
            <person name="Kamijo T."/>
            <person name="Ohta H."/>
        </authorList>
    </citation>
    <scope>NUCLEOTIDE SEQUENCE [LARGE SCALE GENOMIC DNA]</scope>
    <source>
        <strain evidence="8">C2-3</strain>
    </source>
</reference>
<evidence type="ECO:0000256" key="1">
    <source>
        <dbReference type="ARBA" id="ARBA00022490"/>
    </source>
</evidence>
<dbReference type="InterPro" id="IPR005227">
    <property type="entry name" value="YqgF"/>
</dbReference>
<dbReference type="InterPro" id="IPR006641">
    <property type="entry name" value="YqgF/RNaseH-like_dom"/>
</dbReference>
<name>I0IPI9_LEPFC</name>
<dbReference type="EC" id="3.1.-.-" evidence="5"/>
<dbReference type="STRING" id="1162668.LFE_1506"/>
<keyword evidence="1 5" id="KW-0963">Cytoplasm</keyword>
<dbReference type="AlphaFoldDB" id="I0IPI9"/>
<reference evidence="7 8" key="1">
    <citation type="journal article" date="2012" name="J. Bacteriol.">
        <title>Complete Genome Sequence of Leptospirillum ferrooxidans Strain C2-3, Isolated from a Fresh Volcanic Ash Deposit on the Island of Miyake, Japan.</title>
        <authorList>
            <person name="Fujimura R."/>
            <person name="Sato Y."/>
            <person name="Nishizawa T."/>
            <person name="Oshima K."/>
            <person name="Kim S.-W."/>
            <person name="Hattori M."/>
            <person name="Kamijo T."/>
            <person name="Ohta H."/>
        </authorList>
    </citation>
    <scope>NUCLEOTIDE SEQUENCE [LARGE SCALE GENOMIC DNA]</scope>
    <source>
        <strain evidence="7 8">C2-3</strain>
    </source>
</reference>
<keyword evidence="3 5" id="KW-0540">Nuclease</keyword>
<dbReference type="Pfam" id="PF03652">
    <property type="entry name" value="RuvX"/>
    <property type="match status" value="1"/>
</dbReference>
<dbReference type="InterPro" id="IPR012337">
    <property type="entry name" value="RNaseH-like_sf"/>
</dbReference>
<feature type="domain" description="YqgF/RNase H-like" evidence="6">
    <location>
        <begin position="28"/>
        <end position="137"/>
    </location>
</feature>
<dbReference type="PANTHER" id="PTHR33317:SF4">
    <property type="entry name" value="POLYNUCLEOTIDYL TRANSFERASE, RIBONUCLEASE H-LIKE SUPERFAMILY PROTEIN"/>
    <property type="match status" value="1"/>
</dbReference>
<dbReference type="CDD" id="cd16964">
    <property type="entry name" value="YqgF"/>
    <property type="match status" value="1"/>
</dbReference>
<evidence type="ECO:0000256" key="2">
    <source>
        <dbReference type="ARBA" id="ARBA00022517"/>
    </source>
</evidence>
<dbReference type="RefSeq" id="WP_014449675.1">
    <property type="nucleotide sequence ID" value="NC_017094.1"/>
</dbReference>
<accession>I0IPI9</accession>
<evidence type="ECO:0000256" key="3">
    <source>
        <dbReference type="ARBA" id="ARBA00022722"/>
    </source>
</evidence>
<dbReference type="GO" id="GO:0000967">
    <property type="term" value="P:rRNA 5'-end processing"/>
    <property type="evidence" value="ECO:0007669"/>
    <property type="project" value="UniProtKB-UniRule"/>
</dbReference>
<keyword evidence="4 5" id="KW-0378">Hydrolase</keyword>
<sequence length="196" mass="21912">MVPDPMTQWEFPAGQDSLQGVSLSVGEGVLLGVDWGDRRVGFALSDRSRRFAWPIDPFIRKVPGKFSHVKDLSLVESIRKLIAEEEIVGMVFGVPYYHLSGDSNPKAQDFLESGRKLSSAISLPILFWDEGLSSDTVRSNPFTHQGKKKGRSFSKDPWIDSRSASLVLESFLTSCALWSKNRMNQVFSNKFGVDPE</sequence>
<dbReference type="HOGENOM" id="CLU_098240_2_0_0"/>
<gene>
    <name evidence="7" type="primary">yqgF</name>
    <name evidence="7" type="ordered locus">LFE_1506</name>
</gene>
<dbReference type="eggNOG" id="COG0816">
    <property type="taxonomic scope" value="Bacteria"/>
</dbReference>
<dbReference type="Proteomes" id="UP000007382">
    <property type="component" value="Chromosome"/>
</dbReference>
<organism evidence="7 8">
    <name type="scientific">Leptospirillum ferrooxidans (strain C2-3)</name>
    <dbReference type="NCBI Taxonomy" id="1162668"/>
    <lineage>
        <taxon>Bacteria</taxon>
        <taxon>Pseudomonadati</taxon>
        <taxon>Nitrospirota</taxon>
        <taxon>Nitrospiria</taxon>
        <taxon>Nitrospirales</taxon>
        <taxon>Nitrospiraceae</taxon>
        <taxon>Leptospirillum</taxon>
    </lineage>
</organism>
<evidence type="ECO:0000256" key="5">
    <source>
        <dbReference type="HAMAP-Rule" id="MF_00651"/>
    </source>
</evidence>
<dbReference type="SUPFAM" id="SSF53098">
    <property type="entry name" value="Ribonuclease H-like"/>
    <property type="match status" value="1"/>
</dbReference>
<proteinExistence type="inferred from homology"/>
<keyword evidence="8" id="KW-1185">Reference proteome</keyword>
<evidence type="ECO:0000256" key="4">
    <source>
        <dbReference type="ARBA" id="ARBA00022801"/>
    </source>
</evidence>
<dbReference type="OrthoDB" id="9796140at2"/>
<evidence type="ECO:0000313" key="7">
    <source>
        <dbReference type="EMBL" id="BAM07188.1"/>
    </source>
</evidence>
<dbReference type="EMBL" id="AP012342">
    <property type="protein sequence ID" value="BAM07188.1"/>
    <property type="molecule type" value="Genomic_DNA"/>
</dbReference>
<comment type="function">
    <text evidence="5">Could be a nuclease involved in processing of the 5'-end of pre-16S rRNA.</text>
</comment>
<dbReference type="PANTHER" id="PTHR33317">
    <property type="entry name" value="POLYNUCLEOTIDYL TRANSFERASE, RIBONUCLEASE H-LIKE SUPERFAMILY PROTEIN"/>
    <property type="match status" value="1"/>
</dbReference>